<evidence type="ECO:0000313" key="3">
    <source>
        <dbReference type="Proteomes" id="UP000033673"/>
    </source>
</evidence>
<gene>
    <name evidence="2" type="ORF">TW81_17705</name>
</gene>
<dbReference type="AlphaFoldDB" id="A0A0F4NEM2"/>
<dbReference type="Proteomes" id="UP000033673">
    <property type="component" value="Unassembled WGS sequence"/>
</dbReference>
<reference evidence="2 3" key="1">
    <citation type="journal article" date="2015" name="BMC Genomics">
        <title>Genome mining reveals unlocked bioactive potential of marine Gram-negative bacteria.</title>
        <authorList>
            <person name="Machado H."/>
            <person name="Sonnenschein E.C."/>
            <person name="Melchiorsen J."/>
            <person name="Gram L."/>
        </authorList>
    </citation>
    <scope>NUCLEOTIDE SEQUENCE [LARGE SCALE GENOMIC DNA]</scope>
    <source>
        <strain evidence="2 3">S2757</strain>
    </source>
</reference>
<dbReference type="RefSeq" id="WP_045957072.1">
    <property type="nucleotide sequence ID" value="NZ_JXXV01000036.1"/>
</dbReference>
<protein>
    <recommendedName>
        <fullName evidence="4">Solute-binding protein family 3/N-terminal domain-containing protein</fullName>
    </recommendedName>
</protein>
<organism evidence="2 3">
    <name type="scientific">Vibrio galatheae</name>
    <dbReference type="NCBI Taxonomy" id="579748"/>
    <lineage>
        <taxon>Bacteria</taxon>
        <taxon>Pseudomonadati</taxon>
        <taxon>Pseudomonadota</taxon>
        <taxon>Gammaproteobacteria</taxon>
        <taxon>Vibrionales</taxon>
        <taxon>Vibrionaceae</taxon>
        <taxon>Vibrio</taxon>
    </lineage>
</organism>
<accession>A0A0F4NEM2</accession>
<sequence length="268" mass="31067">MKLWTLLLLVVASQSLAKESITLVLASQLDNGHRFYHELLYEALTKQGYAVEIVVPSEHIPQKRVIRMVENNQLSLTWLLATPERDAKYSVVNVPLTNGLIGQRVMLIPPELQPQLNEVHTLQDLQDTHLVAGLGLLWFDVEVWQENGLNIYVEDGEWRSLYHKLTIDGEVNYFPRGMNEVLSEAKQNPHLAIEERLLLVYDCDFKFYLSPEMAKYRDILETALRKAKSNGMLDKLVKKYWGESWQRIDPEHRVVIKLDLPNHTSQNR</sequence>
<feature type="signal peptide" evidence="1">
    <location>
        <begin position="1"/>
        <end position="17"/>
    </location>
</feature>
<dbReference type="OrthoDB" id="547680at2"/>
<feature type="chain" id="PRO_5002473003" description="Solute-binding protein family 3/N-terminal domain-containing protein" evidence="1">
    <location>
        <begin position="18"/>
        <end position="268"/>
    </location>
</feature>
<keyword evidence="1" id="KW-0732">Signal</keyword>
<evidence type="ECO:0000313" key="2">
    <source>
        <dbReference type="EMBL" id="KJY81545.1"/>
    </source>
</evidence>
<dbReference type="PATRIC" id="fig|579748.3.peg.3653"/>
<evidence type="ECO:0008006" key="4">
    <source>
        <dbReference type="Google" id="ProtNLM"/>
    </source>
</evidence>
<dbReference type="SUPFAM" id="SSF53850">
    <property type="entry name" value="Periplasmic binding protein-like II"/>
    <property type="match status" value="1"/>
</dbReference>
<name>A0A0F4NEM2_9VIBR</name>
<comment type="caution">
    <text evidence="2">The sequence shown here is derived from an EMBL/GenBank/DDBJ whole genome shotgun (WGS) entry which is preliminary data.</text>
</comment>
<dbReference type="EMBL" id="JXXV01000036">
    <property type="protein sequence ID" value="KJY81545.1"/>
    <property type="molecule type" value="Genomic_DNA"/>
</dbReference>
<evidence type="ECO:0000256" key="1">
    <source>
        <dbReference type="SAM" id="SignalP"/>
    </source>
</evidence>
<dbReference type="STRING" id="579748.TW81_17705"/>
<proteinExistence type="predicted"/>
<keyword evidence="3" id="KW-1185">Reference proteome</keyword>